<comment type="caution">
    <text evidence="4">The sequence shown here is derived from an EMBL/GenBank/DDBJ whole genome shotgun (WGS) entry which is preliminary data.</text>
</comment>
<gene>
    <name evidence="4" type="ORF">Agub_g9697</name>
</gene>
<reference evidence="4 5" key="1">
    <citation type="journal article" date="2021" name="Sci. Rep.">
        <title>Genome sequencing of the multicellular alga Astrephomene provides insights into convergent evolution of germ-soma differentiation.</title>
        <authorList>
            <person name="Yamashita S."/>
            <person name="Yamamoto K."/>
            <person name="Matsuzaki R."/>
            <person name="Suzuki S."/>
            <person name="Yamaguchi H."/>
            <person name="Hirooka S."/>
            <person name="Minakuchi Y."/>
            <person name="Miyagishima S."/>
            <person name="Kawachi M."/>
            <person name="Toyoda A."/>
            <person name="Nozaki H."/>
        </authorList>
    </citation>
    <scope>NUCLEOTIDE SEQUENCE [LARGE SCALE GENOMIC DNA]</scope>
    <source>
        <strain evidence="4 5">NIES-4017</strain>
    </source>
</reference>
<dbReference type="SUPFAM" id="SSF47576">
    <property type="entry name" value="Calponin-homology domain, CH-domain"/>
    <property type="match status" value="1"/>
</dbReference>
<keyword evidence="5" id="KW-1185">Reference proteome</keyword>
<keyword evidence="2" id="KW-0009">Actin-binding</keyword>
<accession>A0AAD3HP45</accession>
<dbReference type="GO" id="GO:0005884">
    <property type="term" value="C:actin filament"/>
    <property type="evidence" value="ECO:0007669"/>
    <property type="project" value="TreeGrafter"/>
</dbReference>
<dbReference type="Gene3D" id="1.10.418.10">
    <property type="entry name" value="Calponin-like domain"/>
    <property type="match status" value="1"/>
</dbReference>
<organism evidence="4 5">
    <name type="scientific">Astrephomene gubernaculifera</name>
    <dbReference type="NCBI Taxonomy" id="47775"/>
    <lineage>
        <taxon>Eukaryota</taxon>
        <taxon>Viridiplantae</taxon>
        <taxon>Chlorophyta</taxon>
        <taxon>core chlorophytes</taxon>
        <taxon>Chlorophyceae</taxon>
        <taxon>CS clade</taxon>
        <taxon>Chlamydomonadales</taxon>
        <taxon>Astrephomenaceae</taxon>
        <taxon>Astrephomene</taxon>
    </lineage>
</organism>
<dbReference type="GO" id="GO:0051639">
    <property type="term" value="P:actin filament network formation"/>
    <property type="evidence" value="ECO:0007669"/>
    <property type="project" value="TreeGrafter"/>
</dbReference>
<dbReference type="InterPro" id="IPR039959">
    <property type="entry name" value="Fimbrin/Plastin"/>
</dbReference>
<sequence>MSILLALLRSPGTYGASRSRRNRAALPIHNEVELLSRSKPEGTELQAFPSGSLSQPSEPAESPRQENEAQKCDVQIPTDKDLGPDGARDLEHLSAEVSFALDYINGTLTEDVNMFVHKALERLCWSGSVLCKLLATSIPGSLDERAINCSSSGDIADAEALENFQLCHSCAQAQGCDVQSLTAEQLQTCEAPVLADFVLEVLRMAAVQALPPGDRHWLLPPAPPEAAAAAAAAPAQAPRPPPGTPLAPPRWTARPHTAGPHGEGRSNDMPPAPAPTRGAQRAQPHRSEGSGAGSSSSSRGGGQVGSGHQPHHHETVREEGGWPPGRRRVRSTGSGCAARDVGDPQDGAEAEGTFGGLGSRG</sequence>
<keyword evidence="1" id="KW-0677">Repeat</keyword>
<feature type="compositionally biased region" description="Low complexity" evidence="3">
    <location>
        <begin position="225"/>
        <end position="236"/>
    </location>
</feature>
<evidence type="ECO:0000313" key="5">
    <source>
        <dbReference type="Proteomes" id="UP001054857"/>
    </source>
</evidence>
<dbReference type="GO" id="GO:0051015">
    <property type="term" value="F:actin filament binding"/>
    <property type="evidence" value="ECO:0007669"/>
    <property type="project" value="InterPro"/>
</dbReference>
<dbReference type="GO" id="GO:0032432">
    <property type="term" value="C:actin filament bundle"/>
    <property type="evidence" value="ECO:0007669"/>
    <property type="project" value="TreeGrafter"/>
</dbReference>
<dbReference type="PANTHER" id="PTHR19961">
    <property type="entry name" value="FIMBRIN/PLASTIN"/>
    <property type="match status" value="1"/>
</dbReference>
<dbReference type="GO" id="GO:0051017">
    <property type="term" value="P:actin filament bundle assembly"/>
    <property type="evidence" value="ECO:0007669"/>
    <property type="project" value="InterPro"/>
</dbReference>
<dbReference type="InterPro" id="IPR036872">
    <property type="entry name" value="CH_dom_sf"/>
</dbReference>
<evidence type="ECO:0000313" key="4">
    <source>
        <dbReference type="EMBL" id="GFR47887.1"/>
    </source>
</evidence>
<feature type="region of interest" description="Disordered" evidence="3">
    <location>
        <begin position="218"/>
        <end position="361"/>
    </location>
</feature>
<evidence type="ECO:0000256" key="2">
    <source>
        <dbReference type="ARBA" id="ARBA00023203"/>
    </source>
</evidence>
<feature type="compositionally biased region" description="Pro residues" evidence="3">
    <location>
        <begin position="237"/>
        <end position="248"/>
    </location>
</feature>
<dbReference type="PANTHER" id="PTHR19961:SF18">
    <property type="entry name" value="FI19014P1"/>
    <property type="match status" value="1"/>
</dbReference>
<feature type="region of interest" description="Disordered" evidence="3">
    <location>
        <begin position="35"/>
        <end position="88"/>
    </location>
</feature>
<dbReference type="GO" id="GO:0005737">
    <property type="term" value="C:cytoplasm"/>
    <property type="evidence" value="ECO:0007669"/>
    <property type="project" value="TreeGrafter"/>
</dbReference>
<dbReference type="EMBL" id="BMAR01000020">
    <property type="protein sequence ID" value="GFR47887.1"/>
    <property type="molecule type" value="Genomic_DNA"/>
</dbReference>
<evidence type="ECO:0000256" key="3">
    <source>
        <dbReference type="SAM" id="MobiDB-lite"/>
    </source>
</evidence>
<protein>
    <submittedName>
        <fullName evidence="4">Uncharacterized protein</fullName>
    </submittedName>
</protein>
<feature type="non-terminal residue" evidence="4">
    <location>
        <position position="361"/>
    </location>
</feature>
<dbReference type="AlphaFoldDB" id="A0AAD3HP45"/>
<dbReference type="Proteomes" id="UP001054857">
    <property type="component" value="Unassembled WGS sequence"/>
</dbReference>
<feature type="compositionally biased region" description="Basic and acidic residues" evidence="3">
    <location>
        <begin position="61"/>
        <end position="71"/>
    </location>
</feature>
<feature type="compositionally biased region" description="Basic and acidic residues" evidence="3">
    <location>
        <begin position="78"/>
        <end position="88"/>
    </location>
</feature>
<proteinExistence type="predicted"/>
<name>A0AAD3HP45_9CHLO</name>
<evidence type="ECO:0000256" key="1">
    <source>
        <dbReference type="ARBA" id="ARBA00022737"/>
    </source>
</evidence>